<dbReference type="RefSeq" id="XP_028477206.1">
    <property type="nucleotide sequence ID" value="XM_028622314.1"/>
</dbReference>
<dbReference type="GO" id="GO:0015031">
    <property type="term" value="P:protein transport"/>
    <property type="evidence" value="ECO:0007669"/>
    <property type="project" value="UniProtKB-KW"/>
</dbReference>
<keyword evidence="4 11" id="KW-0853">WD repeat</keyword>
<keyword evidence="10" id="KW-0539">Nucleus</keyword>
<dbReference type="PROSITE" id="PS50082">
    <property type="entry name" value="WD_REPEATS_2"/>
    <property type="match status" value="1"/>
</dbReference>
<dbReference type="Gene3D" id="2.130.10.10">
    <property type="entry name" value="YVTN repeat-like/Quinoprotein amine dehydrogenase"/>
    <property type="match status" value="1"/>
</dbReference>
<evidence type="ECO:0000256" key="2">
    <source>
        <dbReference type="ARBA" id="ARBA00010102"/>
    </source>
</evidence>
<keyword evidence="5" id="KW-0677">Repeat</keyword>
<feature type="repeat" description="WD" evidence="11">
    <location>
        <begin position="53"/>
        <end position="87"/>
    </location>
</feature>
<dbReference type="PANTHER" id="PTHR11024:SF3">
    <property type="entry name" value="NUCLEOPORIN SEH1"/>
    <property type="match status" value="1"/>
</dbReference>
<dbReference type="GO" id="GO:0035859">
    <property type="term" value="C:Seh1-associated complex"/>
    <property type="evidence" value="ECO:0007669"/>
    <property type="project" value="TreeGrafter"/>
</dbReference>
<evidence type="ECO:0000256" key="11">
    <source>
        <dbReference type="PROSITE-ProRule" id="PRU00221"/>
    </source>
</evidence>
<accession>A0A427XWM6</accession>
<dbReference type="InterPro" id="IPR001680">
    <property type="entry name" value="WD40_rpt"/>
</dbReference>
<evidence type="ECO:0000256" key="8">
    <source>
        <dbReference type="ARBA" id="ARBA00023010"/>
    </source>
</evidence>
<dbReference type="InterPro" id="IPR037363">
    <property type="entry name" value="Sec13/Seh1_fam"/>
</dbReference>
<dbReference type="Pfam" id="PF00400">
    <property type="entry name" value="WD40"/>
    <property type="match status" value="3"/>
</dbReference>
<dbReference type="GO" id="GO:0051028">
    <property type="term" value="P:mRNA transport"/>
    <property type="evidence" value="ECO:0007669"/>
    <property type="project" value="UniProtKB-KW"/>
</dbReference>
<keyword evidence="7" id="KW-0653">Protein transport</keyword>
<dbReference type="GO" id="GO:1904263">
    <property type="term" value="P:positive regulation of TORC1 signaling"/>
    <property type="evidence" value="ECO:0007669"/>
    <property type="project" value="TreeGrafter"/>
</dbReference>
<dbReference type="SUPFAM" id="SSF50978">
    <property type="entry name" value="WD40 repeat-like"/>
    <property type="match status" value="1"/>
</dbReference>
<dbReference type="OrthoDB" id="5566198at2759"/>
<dbReference type="AlphaFoldDB" id="A0A427XWM6"/>
<keyword evidence="9" id="KW-0906">Nuclear pore complex</keyword>
<keyword evidence="8" id="KW-0811">Translocation</keyword>
<reference evidence="12 13" key="1">
    <citation type="submission" date="2018-11" db="EMBL/GenBank/DDBJ databases">
        <title>Genome sequence of Apiotrichum porosum DSM 27194.</title>
        <authorList>
            <person name="Aliyu H."/>
            <person name="Gorte O."/>
            <person name="Ochsenreither K."/>
        </authorList>
    </citation>
    <scope>NUCLEOTIDE SEQUENCE [LARGE SCALE GENOMIC DNA]</scope>
    <source>
        <strain evidence="12 13">DSM 27194</strain>
    </source>
</reference>
<evidence type="ECO:0000256" key="4">
    <source>
        <dbReference type="ARBA" id="ARBA00022574"/>
    </source>
</evidence>
<dbReference type="InterPro" id="IPR036322">
    <property type="entry name" value="WD40_repeat_dom_sf"/>
</dbReference>
<name>A0A427XWM6_9TREE</name>
<proteinExistence type="inferred from homology"/>
<organism evidence="12 13">
    <name type="scientific">Apiotrichum porosum</name>
    <dbReference type="NCBI Taxonomy" id="105984"/>
    <lineage>
        <taxon>Eukaryota</taxon>
        <taxon>Fungi</taxon>
        <taxon>Dikarya</taxon>
        <taxon>Basidiomycota</taxon>
        <taxon>Agaricomycotina</taxon>
        <taxon>Tremellomycetes</taxon>
        <taxon>Trichosporonales</taxon>
        <taxon>Trichosporonaceae</taxon>
        <taxon>Apiotrichum</taxon>
    </lineage>
</organism>
<keyword evidence="6" id="KW-0509">mRNA transport</keyword>
<evidence type="ECO:0000313" key="12">
    <source>
        <dbReference type="EMBL" id="RSH83254.1"/>
    </source>
</evidence>
<dbReference type="STRING" id="105984.A0A427XWM6"/>
<keyword evidence="3" id="KW-0813">Transport</keyword>
<keyword evidence="13" id="KW-1185">Reference proteome</keyword>
<dbReference type="Proteomes" id="UP000279236">
    <property type="component" value="Unassembled WGS sequence"/>
</dbReference>
<evidence type="ECO:0000256" key="5">
    <source>
        <dbReference type="ARBA" id="ARBA00022737"/>
    </source>
</evidence>
<evidence type="ECO:0000313" key="13">
    <source>
        <dbReference type="Proteomes" id="UP000279236"/>
    </source>
</evidence>
<protein>
    <submittedName>
        <fullName evidence="12">Uncharacterized protein</fullName>
    </submittedName>
</protein>
<dbReference type="PANTHER" id="PTHR11024">
    <property type="entry name" value="NUCLEAR PORE COMPLEX PROTEIN SEC13 / SEH1 FAMILY MEMBER"/>
    <property type="match status" value="1"/>
</dbReference>
<evidence type="ECO:0000256" key="10">
    <source>
        <dbReference type="ARBA" id="ARBA00023242"/>
    </source>
</evidence>
<dbReference type="InterPro" id="IPR015943">
    <property type="entry name" value="WD40/YVTN_repeat-like_dom_sf"/>
</dbReference>
<dbReference type="GeneID" id="39591467"/>
<comment type="similarity">
    <text evidence="2">Belongs to the WD repeat SEC13 family.</text>
</comment>
<sequence>MLQTSLLSTGHADLVTHVVYDFYGVRLATCSADHKIKLFKKQTDGIWEPETEWKAHDAPVLHLSFAHPVHGSLLASCSHDRTVRIWEELPTSANPAPGAARWAERGTLTGAKGSVRAVEFSPPNPAYGLRVASIATDSHLRVHTSLDPDLSDWSLAHDVHIPSLAAPGGHEDLSSAATLTLMEGPATPAEAATGGWGLSWCKEKWWGSVVSVFAGNSSTAKVVSLDPTPTCLVTLRTASASPLTCIAWAPSCGRSYHLIATGSREGAVRIWRVEPPSEDEGTKTWTSEELCSFAKGVRVGMVEWNATGTTLSASTDEGVVSIYKPTYAKNWKLLGQMSAEEPPADEA</sequence>
<dbReference type="GO" id="GO:0005198">
    <property type="term" value="F:structural molecule activity"/>
    <property type="evidence" value="ECO:0007669"/>
    <property type="project" value="InterPro"/>
</dbReference>
<comment type="subcellular location">
    <subcellularLocation>
        <location evidence="1">Nucleus</location>
        <location evidence="1">Nuclear pore complex</location>
    </subcellularLocation>
</comment>
<dbReference type="EMBL" id="RSCE01000004">
    <property type="protein sequence ID" value="RSH83254.1"/>
    <property type="molecule type" value="Genomic_DNA"/>
</dbReference>
<dbReference type="GO" id="GO:0034198">
    <property type="term" value="P:cellular response to amino acid starvation"/>
    <property type="evidence" value="ECO:0007669"/>
    <property type="project" value="TreeGrafter"/>
</dbReference>
<evidence type="ECO:0000256" key="9">
    <source>
        <dbReference type="ARBA" id="ARBA00023132"/>
    </source>
</evidence>
<comment type="caution">
    <text evidence="12">The sequence shown here is derived from an EMBL/GenBank/DDBJ whole genome shotgun (WGS) entry which is preliminary data.</text>
</comment>
<gene>
    <name evidence="12" type="ORF">EHS24_006924</name>
</gene>
<evidence type="ECO:0000256" key="6">
    <source>
        <dbReference type="ARBA" id="ARBA00022816"/>
    </source>
</evidence>
<evidence type="ECO:0000256" key="3">
    <source>
        <dbReference type="ARBA" id="ARBA00022448"/>
    </source>
</evidence>
<dbReference type="GO" id="GO:0031080">
    <property type="term" value="C:nuclear pore outer ring"/>
    <property type="evidence" value="ECO:0007669"/>
    <property type="project" value="TreeGrafter"/>
</dbReference>
<dbReference type="SMART" id="SM00320">
    <property type="entry name" value="WD40"/>
    <property type="match status" value="5"/>
</dbReference>
<evidence type="ECO:0000256" key="1">
    <source>
        <dbReference type="ARBA" id="ARBA00004567"/>
    </source>
</evidence>
<evidence type="ECO:0000256" key="7">
    <source>
        <dbReference type="ARBA" id="ARBA00022927"/>
    </source>
</evidence>
<dbReference type="PROSITE" id="PS50294">
    <property type="entry name" value="WD_REPEATS_REGION"/>
    <property type="match status" value="1"/>
</dbReference>